<proteinExistence type="predicted"/>
<dbReference type="OrthoDB" id="1931061at2759"/>
<dbReference type="Gramene" id="OMP10211">
    <property type="protein sequence ID" value="OMP10211"/>
    <property type="gene ID" value="CCACVL1_01011"/>
</dbReference>
<organism evidence="1 2">
    <name type="scientific">Corchorus capsularis</name>
    <name type="common">Jute</name>
    <dbReference type="NCBI Taxonomy" id="210143"/>
    <lineage>
        <taxon>Eukaryota</taxon>
        <taxon>Viridiplantae</taxon>
        <taxon>Streptophyta</taxon>
        <taxon>Embryophyta</taxon>
        <taxon>Tracheophyta</taxon>
        <taxon>Spermatophyta</taxon>
        <taxon>Magnoliopsida</taxon>
        <taxon>eudicotyledons</taxon>
        <taxon>Gunneridae</taxon>
        <taxon>Pentapetalae</taxon>
        <taxon>rosids</taxon>
        <taxon>malvids</taxon>
        <taxon>Malvales</taxon>
        <taxon>Malvaceae</taxon>
        <taxon>Grewioideae</taxon>
        <taxon>Apeibeae</taxon>
        <taxon>Corchorus</taxon>
    </lineage>
</organism>
<evidence type="ECO:0000313" key="1">
    <source>
        <dbReference type="EMBL" id="OMP10211.1"/>
    </source>
</evidence>
<feature type="non-terminal residue" evidence="1">
    <location>
        <position position="43"/>
    </location>
</feature>
<sequence>MNPLTIHHPRPNNEVQTIKLRISGRWDCVQTISGFAFVGIDYQ</sequence>
<evidence type="ECO:0000313" key="2">
    <source>
        <dbReference type="Proteomes" id="UP000188268"/>
    </source>
</evidence>
<reference evidence="1 2" key="1">
    <citation type="submission" date="2013-09" db="EMBL/GenBank/DDBJ databases">
        <title>Corchorus capsularis genome sequencing.</title>
        <authorList>
            <person name="Alam M."/>
            <person name="Haque M.S."/>
            <person name="Islam M.S."/>
            <person name="Emdad E.M."/>
            <person name="Islam M.M."/>
            <person name="Ahmed B."/>
            <person name="Halim A."/>
            <person name="Hossen Q.M.M."/>
            <person name="Hossain M.Z."/>
            <person name="Ahmed R."/>
            <person name="Khan M.M."/>
            <person name="Islam R."/>
            <person name="Rashid M.M."/>
            <person name="Khan S.A."/>
            <person name="Rahman M.S."/>
            <person name="Alam M."/>
        </authorList>
    </citation>
    <scope>NUCLEOTIDE SEQUENCE [LARGE SCALE GENOMIC DNA]</scope>
    <source>
        <strain evidence="2">cv. CVL-1</strain>
        <tissue evidence="1">Whole seedling</tissue>
    </source>
</reference>
<gene>
    <name evidence="1" type="ORF">CCACVL1_01011</name>
</gene>
<accession>A0A1R3KSY9</accession>
<dbReference type="EMBL" id="AWWV01002695">
    <property type="protein sequence ID" value="OMP10211.1"/>
    <property type="molecule type" value="Genomic_DNA"/>
</dbReference>
<name>A0A1R3KSY9_COCAP</name>
<comment type="caution">
    <text evidence="1">The sequence shown here is derived from an EMBL/GenBank/DDBJ whole genome shotgun (WGS) entry which is preliminary data.</text>
</comment>
<dbReference type="AlphaFoldDB" id="A0A1R3KSY9"/>
<protein>
    <submittedName>
        <fullName evidence="1">Uncharacterized protein</fullName>
    </submittedName>
</protein>
<keyword evidence="2" id="KW-1185">Reference proteome</keyword>
<dbReference type="Proteomes" id="UP000188268">
    <property type="component" value="Unassembled WGS sequence"/>
</dbReference>